<sequence length="399" mass="45262">MQNEMSEVKNKNFCYEWCENEPPSKKLISDGDILIKKLVENQKKTDITLQQHLTHRKEFEKGADITPLSRYNPGTSNLSDILSSTKHFNDIERLKAAGLTDQDAQLYLDSLNGSDYLHHNHKNWEKSLLQKRLEQLKGLVQLHEAKASQSTEEKNLLQYGLTIKPNSIETKLLKFALGNTKQTPSHPITSVDIKDIEAQRFRHLNNSNLASISTIRKKSRKLQRRLDKTCNVPDVSTPDLPLNTKSKWDLKTAVESVPNIPFVQKKTYTCSPRSYYTIHNGEIVPLTNSGIPEQHLVATKLSLDEIKALPRFKDYSPGNPSKVLYLKNLGNSVKEGDLHSLFKGFADSVTEYKLMKGRLRGQAFVTFEDETSACRALEELNGSVLRNKPIIIQYSCGRG</sequence>
<dbReference type="EMBL" id="VVIM01000005">
    <property type="protein sequence ID" value="KAB0799491.1"/>
    <property type="molecule type" value="Genomic_DNA"/>
</dbReference>
<feature type="coiled-coil region" evidence="3">
    <location>
        <begin position="126"/>
        <end position="153"/>
    </location>
</feature>
<evidence type="ECO:0000256" key="1">
    <source>
        <dbReference type="ARBA" id="ARBA00022884"/>
    </source>
</evidence>
<feature type="domain" description="RRM" evidence="4">
    <location>
        <begin position="322"/>
        <end position="397"/>
    </location>
</feature>
<keyword evidence="6" id="KW-1185">Reference proteome</keyword>
<dbReference type="Proteomes" id="UP000327044">
    <property type="component" value="Unassembled WGS sequence"/>
</dbReference>
<dbReference type="AlphaFoldDB" id="A0A5N4AQA7"/>
<evidence type="ECO:0000259" key="4">
    <source>
        <dbReference type="PROSITE" id="PS50102"/>
    </source>
</evidence>
<dbReference type="SUPFAM" id="SSF54928">
    <property type="entry name" value="RNA-binding domain, RBD"/>
    <property type="match status" value="1"/>
</dbReference>
<proteinExistence type="predicted"/>
<accession>A0A5N4AQA7</accession>
<dbReference type="GO" id="GO:0005689">
    <property type="term" value="C:U12-type spliceosomal complex"/>
    <property type="evidence" value="ECO:0007669"/>
    <property type="project" value="TreeGrafter"/>
</dbReference>
<dbReference type="OrthoDB" id="448399at2759"/>
<dbReference type="SMART" id="SM00360">
    <property type="entry name" value="RRM"/>
    <property type="match status" value="1"/>
</dbReference>
<keyword evidence="3" id="KW-0175">Coiled coil</keyword>
<dbReference type="InterPro" id="IPR000504">
    <property type="entry name" value="RRM_dom"/>
</dbReference>
<evidence type="ECO:0000313" key="6">
    <source>
        <dbReference type="Proteomes" id="UP000327044"/>
    </source>
</evidence>
<dbReference type="InterPro" id="IPR045164">
    <property type="entry name" value="RBM41/RNPC3"/>
</dbReference>
<name>A0A5N4AQA7_PHOPY</name>
<evidence type="ECO:0000256" key="3">
    <source>
        <dbReference type="SAM" id="Coils"/>
    </source>
</evidence>
<dbReference type="GO" id="GO:0030626">
    <property type="term" value="F:U12 snRNA binding"/>
    <property type="evidence" value="ECO:0007669"/>
    <property type="project" value="TreeGrafter"/>
</dbReference>
<dbReference type="GO" id="GO:0000398">
    <property type="term" value="P:mRNA splicing, via spliceosome"/>
    <property type="evidence" value="ECO:0007669"/>
    <property type="project" value="TreeGrafter"/>
</dbReference>
<organism evidence="5 6">
    <name type="scientific">Photinus pyralis</name>
    <name type="common">Common eastern firefly</name>
    <name type="synonym">Lampyris pyralis</name>
    <dbReference type="NCBI Taxonomy" id="7054"/>
    <lineage>
        <taxon>Eukaryota</taxon>
        <taxon>Metazoa</taxon>
        <taxon>Ecdysozoa</taxon>
        <taxon>Arthropoda</taxon>
        <taxon>Hexapoda</taxon>
        <taxon>Insecta</taxon>
        <taxon>Pterygota</taxon>
        <taxon>Neoptera</taxon>
        <taxon>Endopterygota</taxon>
        <taxon>Coleoptera</taxon>
        <taxon>Polyphaga</taxon>
        <taxon>Elateriformia</taxon>
        <taxon>Elateroidea</taxon>
        <taxon>Lampyridae</taxon>
        <taxon>Lampyrinae</taxon>
        <taxon>Photinus</taxon>
    </lineage>
</organism>
<dbReference type="InterPro" id="IPR035979">
    <property type="entry name" value="RBD_domain_sf"/>
</dbReference>
<evidence type="ECO:0000256" key="2">
    <source>
        <dbReference type="PROSITE-ProRule" id="PRU00176"/>
    </source>
</evidence>
<dbReference type="Gene3D" id="3.30.70.330">
    <property type="match status" value="1"/>
</dbReference>
<reference evidence="5 6" key="1">
    <citation type="journal article" date="2018" name="Elife">
        <title>Firefly genomes illuminate parallel origins of bioluminescence in beetles.</title>
        <authorList>
            <person name="Fallon T.R."/>
            <person name="Lower S.E."/>
            <person name="Chang C.H."/>
            <person name="Bessho-Uehara M."/>
            <person name="Martin G.J."/>
            <person name="Bewick A.J."/>
            <person name="Behringer M."/>
            <person name="Debat H.J."/>
            <person name="Wong I."/>
            <person name="Day J.C."/>
            <person name="Suvorov A."/>
            <person name="Silva C.J."/>
            <person name="Stanger-Hall K.F."/>
            <person name="Hall D.W."/>
            <person name="Schmitz R.J."/>
            <person name="Nelson D.R."/>
            <person name="Lewis S.M."/>
            <person name="Shigenobu S."/>
            <person name="Bybee S.M."/>
            <person name="Larracuente A.M."/>
            <person name="Oba Y."/>
            <person name="Weng J.K."/>
        </authorList>
    </citation>
    <scope>NUCLEOTIDE SEQUENCE [LARGE SCALE GENOMIC DNA]</scope>
    <source>
        <strain evidence="5">1611_PpyrPB1</strain>
        <tissue evidence="5">Whole body</tissue>
    </source>
</reference>
<dbReference type="PANTHER" id="PTHR16105:SF2">
    <property type="entry name" value="RNA-BINDING PROTEIN 41"/>
    <property type="match status" value="1"/>
</dbReference>
<keyword evidence="1 2" id="KW-0694">RNA-binding</keyword>
<dbReference type="PROSITE" id="PS50102">
    <property type="entry name" value="RRM"/>
    <property type="match status" value="1"/>
</dbReference>
<dbReference type="GO" id="GO:0097157">
    <property type="term" value="F:pre-mRNA intronic binding"/>
    <property type="evidence" value="ECO:0007669"/>
    <property type="project" value="TreeGrafter"/>
</dbReference>
<dbReference type="Pfam" id="PF00076">
    <property type="entry name" value="RRM_1"/>
    <property type="match status" value="1"/>
</dbReference>
<evidence type="ECO:0000313" key="5">
    <source>
        <dbReference type="EMBL" id="KAB0799491.1"/>
    </source>
</evidence>
<comment type="caution">
    <text evidence="5">The sequence shown here is derived from an EMBL/GenBank/DDBJ whole genome shotgun (WGS) entry which is preliminary data.</text>
</comment>
<dbReference type="InterPro" id="IPR012677">
    <property type="entry name" value="Nucleotide-bd_a/b_plait_sf"/>
</dbReference>
<dbReference type="PANTHER" id="PTHR16105">
    <property type="entry name" value="RNA-BINDING REGION-CONTAINING PROTEIN 3"/>
    <property type="match status" value="1"/>
</dbReference>
<dbReference type="InParanoid" id="A0A5N4AQA7"/>
<gene>
    <name evidence="5" type="ORF">PPYR_07371</name>
</gene>
<protein>
    <recommendedName>
        <fullName evidence="4">RRM domain-containing protein</fullName>
    </recommendedName>
</protein>